<dbReference type="RefSeq" id="WP_090646928.1">
    <property type="nucleotide sequence ID" value="NZ_CBCRYE010000006.1"/>
</dbReference>
<dbReference type="EMBL" id="FMTS01000002">
    <property type="protein sequence ID" value="SCW56148.1"/>
    <property type="molecule type" value="Genomic_DNA"/>
</dbReference>
<dbReference type="OrthoDB" id="7173578at2"/>
<protein>
    <recommendedName>
        <fullName evidence="3">Antibiotic biosynthesis monooxygenase</fullName>
    </recommendedName>
</protein>
<evidence type="ECO:0000313" key="1">
    <source>
        <dbReference type="EMBL" id="SCW56148.1"/>
    </source>
</evidence>
<accession>A0A1G4RH58</accession>
<organism evidence="1 2">
    <name type="scientific">Asticcacaulis taihuensis</name>
    <dbReference type="NCBI Taxonomy" id="260084"/>
    <lineage>
        <taxon>Bacteria</taxon>
        <taxon>Pseudomonadati</taxon>
        <taxon>Pseudomonadota</taxon>
        <taxon>Alphaproteobacteria</taxon>
        <taxon>Caulobacterales</taxon>
        <taxon>Caulobacteraceae</taxon>
        <taxon>Asticcacaulis</taxon>
    </lineage>
</organism>
<dbReference type="Proteomes" id="UP000199150">
    <property type="component" value="Unassembled WGS sequence"/>
</dbReference>
<evidence type="ECO:0000313" key="2">
    <source>
        <dbReference type="Proteomes" id="UP000199150"/>
    </source>
</evidence>
<sequence>MVSLEFDLNTDSEQDAFFGAFFKFVEAAAVNDADAISVRSDPAGDHQIKVVTFEDKDQADQFQSYWSQRRKWLGL</sequence>
<proteinExistence type="predicted"/>
<reference evidence="2" key="1">
    <citation type="submission" date="2016-10" db="EMBL/GenBank/DDBJ databases">
        <authorList>
            <person name="Varghese N."/>
            <person name="Submissions S."/>
        </authorList>
    </citation>
    <scope>NUCLEOTIDE SEQUENCE [LARGE SCALE GENOMIC DNA]</scope>
    <source>
        <strain evidence="2">CGMCC 1.3431</strain>
    </source>
</reference>
<dbReference type="STRING" id="260084.SAMN02927928_1921"/>
<evidence type="ECO:0008006" key="3">
    <source>
        <dbReference type="Google" id="ProtNLM"/>
    </source>
</evidence>
<name>A0A1G4RH58_9CAUL</name>
<keyword evidence="2" id="KW-1185">Reference proteome</keyword>
<gene>
    <name evidence="1" type="ORF">SAMN02927928_1921</name>
</gene>
<dbReference type="AlphaFoldDB" id="A0A1G4RH58"/>